<evidence type="ECO:0000313" key="6">
    <source>
        <dbReference type="Proteomes" id="UP000293142"/>
    </source>
</evidence>
<dbReference type="Gene3D" id="2.10.109.10">
    <property type="entry name" value="Umud Fragment, subunit A"/>
    <property type="match status" value="1"/>
</dbReference>
<dbReference type="GO" id="GO:0004252">
    <property type="term" value="F:serine-type endopeptidase activity"/>
    <property type="evidence" value="ECO:0007669"/>
    <property type="project" value="InterPro"/>
</dbReference>
<dbReference type="AlphaFoldDB" id="A0A4Q9DL37"/>
<dbReference type="InterPro" id="IPR036286">
    <property type="entry name" value="LexA/Signal_pep-like_sf"/>
</dbReference>
<dbReference type="PANTHER" id="PTHR43390:SF1">
    <property type="entry name" value="CHLOROPLAST PROCESSING PEPTIDASE"/>
    <property type="match status" value="1"/>
</dbReference>
<dbReference type="PROSITE" id="PS51257">
    <property type="entry name" value="PROKAR_LIPOPROTEIN"/>
    <property type="match status" value="1"/>
</dbReference>
<comment type="caution">
    <text evidence="5">The sequence shown here is derived from an EMBL/GenBank/DDBJ whole genome shotgun (WGS) entry which is preliminary data.</text>
</comment>
<dbReference type="InterPro" id="IPR000223">
    <property type="entry name" value="Pept_S26A_signal_pept_1"/>
</dbReference>
<dbReference type="InterPro" id="IPR019533">
    <property type="entry name" value="Peptidase_S26"/>
</dbReference>
<dbReference type="PRINTS" id="PR00727">
    <property type="entry name" value="LEADERPTASE"/>
</dbReference>
<name>A0A4Q9DL37_9BACL</name>
<comment type="catalytic activity">
    <reaction evidence="3">
        <text>Cleavage of hydrophobic, N-terminal signal or leader sequences from secreted and periplasmic proteins.</text>
        <dbReference type="EC" id="3.4.21.89"/>
    </reaction>
</comment>
<dbReference type="OrthoDB" id="2427065at2"/>
<dbReference type="EMBL" id="SIRE01000025">
    <property type="protein sequence ID" value="TBL71611.1"/>
    <property type="molecule type" value="Genomic_DNA"/>
</dbReference>
<dbReference type="EC" id="3.4.21.89" evidence="3"/>
<proteinExistence type="inferred from homology"/>
<evidence type="ECO:0000259" key="4">
    <source>
        <dbReference type="Pfam" id="PF10502"/>
    </source>
</evidence>
<evidence type="ECO:0000313" key="5">
    <source>
        <dbReference type="EMBL" id="TBL71611.1"/>
    </source>
</evidence>
<dbReference type="GO" id="GO:0009003">
    <property type="term" value="F:signal peptidase activity"/>
    <property type="evidence" value="ECO:0007669"/>
    <property type="project" value="UniProtKB-EC"/>
</dbReference>
<dbReference type="Pfam" id="PF10502">
    <property type="entry name" value="Peptidase_S26"/>
    <property type="match status" value="1"/>
</dbReference>
<dbReference type="PANTHER" id="PTHR43390">
    <property type="entry name" value="SIGNAL PEPTIDASE I"/>
    <property type="match status" value="1"/>
</dbReference>
<evidence type="ECO:0000256" key="1">
    <source>
        <dbReference type="ARBA" id="ARBA00004401"/>
    </source>
</evidence>
<protein>
    <recommendedName>
        <fullName evidence="3">Signal peptidase I</fullName>
        <ecNumber evidence="3">3.4.21.89</ecNumber>
    </recommendedName>
</protein>
<comment type="subcellular location">
    <subcellularLocation>
        <location evidence="1">Cell membrane</location>
        <topology evidence="1">Single-pass type II membrane protein</topology>
    </subcellularLocation>
    <subcellularLocation>
        <location evidence="3">Membrane</location>
        <topology evidence="3">Single-pass type II membrane protein</topology>
    </subcellularLocation>
</comment>
<dbReference type="GO" id="GO:0006465">
    <property type="term" value="P:signal peptide processing"/>
    <property type="evidence" value="ECO:0007669"/>
    <property type="project" value="InterPro"/>
</dbReference>
<keyword evidence="3" id="KW-0645">Protease</keyword>
<sequence>MIMMKLGGIPMKKSLVIVFLFLFVIGCEEQRITDLITEESPKTVVMTQDLIAIENQNDGMVRRNLEYSSKDKGKIAVDPKYFNENHMNRGDVIYYKTPLIDKNKYPQLNPPEYNIARVIALPGEQIEIKKGKIYINDKPLDTFYGEALSWGLDEEEYFKSVNKPGSAQCDESCLKTMKEYFNMGMDKIKVPEGHLFVMGDTWWRSIDSQIYGPLPVSSIKGKVLGYVGN</sequence>
<accession>A0A4Q9DL37</accession>
<organism evidence="5 6">
    <name type="scientific">Paenibacillus thalictri</name>
    <dbReference type="NCBI Taxonomy" id="2527873"/>
    <lineage>
        <taxon>Bacteria</taxon>
        <taxon>Bacillati</taxon>
        <taxon>Bacillota</taxon>
        <taxon>Bacilli</taxon>
        <taxon>Bacillales</taxon>
        <taxon>Paenibacillaceae</taxon>
        <taxon>Paenibacillus</taxon>
    </lineage>
</organism>
<evidence type="ECO:0000256" key="2">
    <source>
        <dbReference type="ARBA" id="ARBA00009370"/>
    </source>
</evidence>
<dbReference type="Proteomes" id="UP000293142">
    <property type="component" value="Unassembled WGS sequence"/>
</dbReference>
<comment type="similarity">
    <text evidence="2 3">Belongs to the peptidase S26 family.</text>
</comment>
<reference evidence="5 6" key="1">
    <citation type="submission" date="2019-02" db="EMBL/GenBank/DDBJ databases">
        <title>Paenibacillus sp. nov., isolated from surface-sterilized tissue of Thalictrum simplex L.</title>
        <authorList>
            <person name="Tuo L."/>
        </authorList>
    </citation>
    <scope>NUCLEOTIDE SEQUENCE [LARGE SCALE GENOMIC DNA]</scope>
    <source>
        <strain evidence="5 6">N2SHLJ1</strain>
    </source>
</reference>
<evidence type="ECO:0000256" key="3">
    <source>
        <dbReference type="RuleBase" id="RU362042"/>
    </source>
</evidence>
<dbReference type="GO" id="GO:0005886">
    <property type="term" value="C:plasma membrane"/>
    <property type="evidence" value="ECO:0007669"/>
    <property type="project" value="UniProtKB-SubCell"/>
</dbReference>
<dbReference type="SUPFAM" id="SSF51306">
    <property type="entry name" value="LexA/Signal peptidase"/>
    <property type="match status" value="1"/>
</dbReference>
<keyword evidence="6" id="KW-1185">Reference proteome</keyword>
<feature type="domain" description="Peptidase S26" evidence="4">
    <location>
        <begin position="74"/>
        <end position="223"/>
    </location>
</feature>
<dbReference type="CDD" id="cd06530">
    <property type="entry name" value="S26_SPase_I"/>
    <property type="match status" value="1"/>
</dbReference>
<keyword evidence="3 5" id="KW-0378">Hydrolase</keyword>
<gene>
    <name evidence="5" type="primary">lepB</name>
    <name evidence="5" type="ORF">EYB31_30020</name>
</gene>
<dbReference type="NCBIfam" id="TIGR02227">
    <property type="entry name" value="sigpep_I_bact"/>
    <property type="match status" value="1"/>
</dbReference>